<protein>
    <recommendedName>
        <fullName evidence="3">PBP domain-containing protein</fullName>
    </recommendedName>
</protein>
<dbReference type="EMBL" id="LKCW01000042">
    <property type="protein sequence ID" value="KPM42794.1"/>
    <property type="molecule type" value="Genomic_DNA"/>
</dbReference>
<name>A0A0P7BAX8_9HYPO</name>
<evidence type="ECO:0000313" key="5">
    <source>
        <dbReference type="Proteomes" id="UP000050424"/>
    </source>
</evidence>
<evidence type="ECO:0000313" key="4">
    <source>
        <dbReference type="EMBL" id="KPM42794.1"/>
    </source>
</evidence>
<dbReference type="InterPro" id="IPR024370">
    <property type="entry name" value="PBP_domain"/>
</dbReference>
<dbReference type="OrthoDB" id="4525710at2759"/>
<accession>A0A0P7BAX8</accession>
<feature type="signal peptide" evidence="2">
    <location>
        <begin position="1"/>
        <end position="21"/>
    </location>
</feature>
<feature type="compositionally biased region" description="Polar residues" evidence="1">
    <location>
        <begin position="389"/>
        <end position="402"/>
    </location>
</feature>
<dbReference type="AlphaFoldDB" id="A0A0P7BAX8"/>
<proteinExistence type="predicted"/>
<feature type="compositionally biased region" description="Low complexity" evidence="1">
    <location>
        <begin position="406"/>
        <end position="417"/>
    </location>
</feature>
<dbReference type="Gene3D" id="3.40.190.10">
    <property type="entry name" value="Periplasmic binding protein-like II"/>
    <property type="match status" value="2"/>
</dbReference>
<keyword evidence="5" id="KW-1185">Reference proteome</keyword>
<dbReference type="InterPro" id="IPR052738">
    <property type="entry name" value="ABC-Tungstate_binding"/>
</dbReference>
<organism evidence="4 5">
    <name type="scientific">Neonectria ditissima</name>
    <dbReference type="NCBI Taxonomy" id="78410"/>
    <lineage>
        <taxon>Eukaryota</taxon>
        <taxon>Fungi</taxon>
        <taxon>Dikarya</taxon>
        <taxon>Ascomycota</taxon>
        <taxon>Pezizomycotina</taxon>
        <taxon>Sordariomycetes</taxon>
        <taxon>Hypocreomycetidae</taxon>
        <taxon>Hypocreales</taxon>
        <taxon>Nectriaceae</taxon>
        <taxon>Neonectria</taxon>
    </lineage>
</organism>
<dbReference type="STRING" id="78410.A0A0P7BAX8"/>
<sequence length="876" mass="97893">MAHASKLFAVVACFLALTCSAADPAAVYNGGLSTGEDNIKLRIANGGAGQSGLIKELADAYIKDQVKGGEDPFQVAWYKSDTTYTIQYLQTGEVDVGITYNEAAEKIAIDQGIAISPSYYAFRDHFLLVGPHSNPAKLSKSGKDDVYSLFSDLHKAAEGNATEPPVRFLSRYDKSATNIKETLLWAGIGQVPWAYAYSTWYHQFIAFPIQALTAAIILEEYTITDRGTILSLDEDLRNDTFIYKTGSDEATDPLLNPAHLLVGKKAPNPNDALKFADWLVSSKGQDVVTEFKKEGEQLYTGAPKSSARFFGGSRWQKEICRNKGLQCVRPGRKQPFRHGSFAKYDAQFPDTQNWVNSNAREFRLHTTPQGPAQRIAPETTVIVEKPKRNTNQTDTEQATDLSPIQAATSPTTPNSAALISPAPGGSDIAGDSPLVLDHSLSDHQSSYHNAASPGLPVLSQRGRSWGGLLNDFEPKSDNDQALEAVQEACLLRYYVNELAHWVRLSSLRGARWHSCLRFKFDICDHRSRFQLIVPERARRYPPLRFAIFAVSARHLCRLPELKTPDGIVYHGQLLPNLTPDTAVEYMLKCIPVLKEFHETRDEETRELIITTAVVLRQFEEMDDDEDDEDTTDSSTRIYGRVNFLAILNTVLRSSNSRDLVKRLDLLNASYWIALRQEVYFALRKGYSPQMVEPPVEWADISPENKLVIHTNQVAKWHFDDRSEAEWQRLKEQEEYLEQTAAGQLSPILSRPPDRAKGEVFPAIWYASTMALTGMQHLMVAKMILIAESPLLGRGGADVRLAYREAEGKVRSLVLEVCGIALQHPATPPAMVNAALAIQLYGSYFTDPWEREALKGIVQRFKDQRAWPVPKALQVFK</sequence>
<gene>
    <name evidence="4" type="ORF">AK830_g3757</name>
</gene>
<dbReference type="PANTHER" id="PTHR37945">
    <property type="entry name" value="EXTRACELLULAR TUNGSTATE BINDING PROTEIN"/>
    <property type="match status" value="1"/>
</dbReference>
<dbReference type="PANTHER" id="PTHR37945:SF1">
    <property type="entry name" value="EXTRACELLULAR TUNGSTATE BINDING PROTEIN"/>
    <property type="match status" value="1"/>
</dbReference>
<keyword evidence="2" id="KW-0732">Signal</keyword>
<feature type="domain" description="PBP" evidence="3">
    <location>
        <begin position="37"/>
        <end position="282"/>
    </location>
</feature>
<comment type="caution">
    <text evidence="4">The sequence shown here is derived from an EMBL/GenBank/DDBJ whole genome shotgun (WGS) entry which is preliminary data.</text>
</comment>
<feature type="chain" id="PRO_5006135591" description="PBP domain-containing protein" evidence="2">
    <location>
        <begin position="22"/>
        <end position="876"/>
    </location>
</feature>
<dbReference type="SUPFAM" id="SSF53850">
    <property type="entry name" value="Periplasmic binding protein-like II"/>
    <property type="match status" value="1"/>
</dbReference>
<evidence type="ECO:0000256" key="2">
    <source>
        <dbReference type="SAM" id="SignalP"/>
    </source>
</evidence>
<dbReference type="Proteomes" id="UP000050424">
    <property type="component" value="Unassembled WGS sequence"/>
</dbReference>
<feature type="region of interest" description="Disordered" evidence="1">
    <location>
        <begin position="369"/>
        <end position="435"/>
    </location>
</feature>
<dbReference type="Pfam" id="PF12849">
    <property type="entry name" value="PBP_like_2"/>
    <property type="match status" value="1"/>
</dbReference>
<evidence type="ECO:0000256" key="1">
    <source>
        <dbReference type="SAM" id="MobiDB-lite"/>
    </source>
</evidence>
<evidence type="ECO:0000259" key="3">
    <source>
        <dbReference type="Pfam" id="PF12849"/>
    </source>
</evidence>
<reference evidence="4 5" key="1">
    <citation type="submission" date="2015-09" db="EMBL/GenBank/DDBJ databases">
        <title>Draft genome of a European isolate of the apple canker pathogen Neonectria ditissima.</title>
        <authorList>
            <person name="Gomez-Cortecero A."/>
            <person name="Harrison R.J."/>
            <person name="Armitage A.D."/>
        </authorList>
    </citation>
    <scope>NUCLEOTIDE SEQUENCE [LARGE SCALE GENOMIC DNA]</scope>
    <source>
        <strain evidence="4 5">R09/05</strain>
    </source>
</reference>